<keyword evidence="5 8" id="KW-1133">Transmembrane helix</keyword>
<organism evidence="9 10">
    <name type="scientific">Nannocystis bainbridge</name>
    <dbReference type="NCBI Taxonomy" id="2995303"/>
    <lineage>
        <taxon>Bacteria</taxon>
        <taxon>Pseudomonadati</taxon>
        <taxon>Myxococcota</taxon>
        <taxon>Polyangia</taxon>
        <taxon>Nannocystales</taxon>
        <taxon>Nannocystaceae</taxon>
        <taxon>Nannocystis</taxon>
    </lineage>
</organism>
<dbReference type="RefSeq" id="WP_272089876.1">
    <property type="nucleotide sequence ID" value="NZ_JAQNDL010000003.1"/>
</dbReference>
<evidence type="ECO:0000256" key="8">
    <source>
        <dbReference type="SAM" id="Phobius"/>
    </source>
</evidence>
<dbReference type="Proteomes" id="UP001221686">
    <property type="component" value="Unassembled WGS sequence"/>
</dbReference>
<protein>
    <submittedName>
        <fullName evidence="9">Biopolymer transporter ExbD</fullName>
    </submittedName>
</protein>
<feature type="transmembrane region" description="Helical" evidence="8">
    <location>
        <begin position="12"/>
        <end position="33"/>
    </location>
</feature>
<evidence type="ECO:0000313" key="10">
    <source>
        <dbReference type="Proteomes" id="UP001221686"/>
    </source>
</evidence>
<sequence length="191" mass="20939">MPRKKMEEEEIEANLLPVMNVMFLMIPALLMAMEFAQMASINVSPPKFAAAAQQKDEEQKKDEKPLNLKVFVMEDGFRVSADGQQEGAEAGKSQDSKAPTIGLAKQGAPLNDYERYDYAQLEAKAKGYKQLFPNEAVVTVSAEANIPMQSIIMTMDALAGTKCKLAKALKGGEKIPDDCYFWQPIVEGGAS</sequence>
<keyword evidence="4 7" id="KW-0812">Transmembrane</keyword>
<comment type="similarity">
    <text evidence="2 7">Belongs to the ExbD/TolR family.</text>
</comment>
<evidence type="ECO:0000256" key="3">
    <source>
        <dbReference type="ARBA" id="ARBA00022475"/>
    </source>
</evidence>
<evidence type="ECO:0000256" key="6">
    <source>
        <dbReference type="ARBA" id="ARBA00023136"/>
    </source>
</evidence>
<keyword evidence="3" id="KW-1003">Cell membrane</keyword>
<accession>A0ABT5E687</accession>
<reference evidence="9 10" key="1">
    <citation type="submission" date="2022-11" db="EMBL/GenBank/DDBJ databases">
        <title>Minimal conservation of predation-associated metabolite biosynthetic gene clusters underscores biosynthetic potential of Myxococcota including descriptions for ten novel species: Archangium lansinium sp. nov., Myxococcus landrumus sp. nov., Nannocystis bai.</title>
        <authorList>
            <person name="Ahearne A."/>
            <person name="Stevens C."/>
            <person name="Dowd S."/>
        </authorList>
    </citation>
    <scope>NUCLEOTIDE SEQUENCE [LARGE SCALE GENOMIC DNA]</scope>
    <source>
        <strain evidence="9 10">BB15-2</strain>
    </source>
</reference>
<evidence type="ECO:0000256" key="2">
    <source>
        <dbReference type="ARBA" id="ARBA00005811"/>
    </source>
</evidence>
<keyword evidence="6 8" id="KW-0472">Membrane</keyword>
<name>A0ABT5E687_9BACT</name>
<evidence type="ECO:0000256" key="1">
    <source>
        <dbReference type="ARBA" id="ARBA00004162"/>
    </source>
</evidence>
<comment type="subcellular location">
    <subcellularLocation>
        <location evidence="1">Cell membrane</location>
        <topology evidence="1">Single-pass membrane protein</topology>
    </subcellularLocation>
    <subcellularLocation>
        <location evidence="7">Cell membrane</location>
        <topology evidence="7">Single-pass type II membrane protein</topology>
    </subcellularLocation>
</comment>
<evidence type="ECO:0000313" key="9">
    <source>
        <dbReference type="EMBL" id="MDC0721373.1"/>
    </source>
</evidence>
<proteinExistence type="inferred from homology"/>
<dbReference type="EMBL" id="JAQNDL010000003">
    <property type="protein sequence ID" value="MDC0721373.1"/>
    <property type="molecule type" value="Genomic_DNA"/>
</dbReference>
<evidence type="ECO:0000256" key="4">
    <source>
        <dbReference type="ARBA" id="ARBA00022692"/>
    </source>
</evidence>
<gene>
    <name evidence="9" type="ORF">POL25_30980</name>
</gene>
<keyword evidence="7" id="KW-0653">Protein transport</keyword>
<keyword evidence="7" id="KW-0813">Transport</keyword>
<dbReference type="InterPro" id="IPR003400">
    <property type="entry name" value="ExbD"/>
</dbReference>
<comment type="caution">
    <text evidence="9">The sequence shown here is derived from an EMBL/GenBank/DDBJ whole genome shotgun (WGS) entry which is preliminary data.</text>
</comment>
<dbReference type="Pfam" id="PF02472">
    <property type="entry name" value="ExbD"/>
    <property type="match status" value="1"/>
</dbReference>
<keyword evidence="10" id="KW-1185">Reference proteome</keyword>
<evidence type="ECO:0000256" key="5">
    <source>
        <dbReference type="ARBA" id="ARBA00022989"/>
    </source>
</evidence>
<evidence type="ECO:0000256" key="7">
    <source>
        <dbReference type="RuleBase" id="RU003879"/>
    </source>
</evidence>